<evidence type="ECO:0000259" key="1">
    <source>
        <dbReference type="Pfam" id="PF25372"/>
    </source>
</evidence>
<dbReference type="InterPro" id="IPR057207">
    <property type="entry name" value="FBXL15_LRR"/>
</dbReference>
<dbReference type="Pfam" id="PF25372">
    <property type="entry name" value="DUF7885"/>
    <property type="match status" value="1"/>
</dbReference>
<protein>
    <recommendedName>
        <fullName evidence="1">F-box/LRR-repeat protein 15-like leucin rich repeat domain-containing protein</fullName>
    </recommendedName>
</protein>
<dbReference type="SMART" id="SM00367">
    <property type="entry name" value="LRR_CC"/>
    <property type="match status" value="8"/>
</dbReference>
<organism evidence="2 3">
    <name type="scientific">Stylosanthes scabra</name>
    <dbReference type="NCBI Taxonomy" id="79078"/>
    <lineage>
        <taxon>Eukaryota</taxon>
        <taxon>Viridiplantae</taxon>
        <taxon>Streptophyta</taxon>
        <taxon>Embryophyta</taxon>
        <taxon>Tracheophyta</taxon>
        <taxon>Spermatophyta</taxon>
        <taxon>Magnoliopsida</taxon>
        <taxon>eudicotyledons</taxon>
        <taxon>Gunneridae</taxon>
        <taxon>Pentapetalae</taxon>
        <taxon>rosids</taxon>
        <taxon>fabids</taxon>
        <taxon>Fabales</taxon>
        <taxon>Fabaceae</taxon>
        <taxon>Papilionoideae</taxon>
        <taxon>50 kb inversion clade</taxon>
        <taxon>dalbergioids sensu lato</taxon>
        <taxon>Dalbergieae</taxon>
        <taxon>Pterocarpus clade</taxon>
        <taxon>Stylosanthes</taxon>
    </lineage>
</organism>
<sequence length="560" mass="62295">MEAMTVDIPDECWDLVFRFLDDGRDLGSVSMVCKLFLSISNQIQHSLKIFDKTVDLIPNLFLRFPKLKALDLSYFNGNLEVLLNQISQSELELDSLHLSNQMKLPIEGFRELGSAMKNLRVLICSNIGSLDDSDLEVMATCFPLLQELDISFPLDSQASDFGISKLSLMLENLQKINLSGNHLITDQSLFALCRNCLSLKEVLFLSCFGITQLGIASAIQIQSNLASIAFNIEKRRIHGHGLAPMPINQDLIDALKSLERLIAIDLSNSFISDELLSSISEGCHILKKLVLQGCCNFTFAGISCLLSKCQYVECLDLGKADFLTDQCITKLSMFLLNVSSINLSGCCQLTNSAFFTLTRNCTLLTEIRMERTYLGVKGDQEEEDPSLDLVPNLQVKTLYLGHNILLDDQTLFKIASICPNVELLDLNSCSSISKECIAEVLKTCREIRHLSLAYTEVKLLSINSQVSQMKVLNLSGSGIGDDTLTVISKWFCGLVSLEIQNCSDVTTKGVREVVENCMGLRELNMKNCDLVSDEYIASLEFSKPSLRKIIKHIEGIPADY</sequence>
<evidence type="ECO:0000313" key="3">
    <source>
        <dbReference type="Proteomes" id="UP001341840"/>
    </source>
</evidence>
<dbReference type="PANTHER" id="PTHR13318:SF106">
    <property type="entry name" value="F-BOX_LRR-REPEAT PROTEIN 2"/>
    <property type="match status" value="1"/>
</dbReference>
<gene>
    <name evidence="2" type="ORF">PIB30_042949</name>
</gene>
<dbReference type="PANTHER" id="PTHR13318">
    <property type="entry name" value="PARTNER OF PAIRED, ISOFORM B-RELATED"/>
    <property type="match status" value="1"/>
</dbReference>
<dbReference type="InterPro" id="IPR036047">
    <property type="entry name" value="F-box-like_dom_sf"/>
</dbReference>
<dbReference type="EMBL" id="JASCZI010241903">
    <property type="protein sequence ID" value="MED6208215.1"/>
    <property type="molecule type" value="Genomic_DNA"/>
</dbReference>
<dbReference type="Gene3D" id="3.80.10.10">
    <property type="entry name" value="Ribonuclease Inhibitor"/>
    <property type="match status" value="4"/>
</dbReference>
<name>A0ABU6YEA8_9FABA</name>
<evidence type="ECO:0000313" key="2">
    <source>
        <dbReference type="EMBL" id="MED6208215.1"/>
    </source>
</evidence>
<accession>A0ABU6YEA8</accession>
<proteinExistence type="predicted"/>
<dbReference type="Proteomes" id="UP001341840">
    <property type="component" value="Unassembled WGS sequence"/>
</dbReference>
<keyword evidence="3" id="KW-1185">Reference proteome</keyword>
<dbReference type="InterPro" id="IPR032675">
    <property type="entry name" value="LRR_dom_sf"/>
</dbReference>
<dbReference type="SUPFAM" id="SSF81383">
    <property type="entry name" value="F-box domain"/>
    <property type="match status" value="1"/>
</dbReference>
<comment type="caution">
    <text evidence="2">The sequence shown here is derived from an EMBL/GenBank/DDBJ whole genome shotgun (WGS) entry which is preliminary data.</text>
</comment>
<dbReference type="SUPFAM" id="SSF52047">
    <property type="entry name" value="RNI-like"/>
    <property type="match status" value="2"/>
</dbReference>
<feature type="domain" description="F-box/LRR-repeat protein 15-like leucin rich repeat" evidence="1">
    <location>
        <begin position="401"/>
        <end position="533"/>
    </location>
</feature>
<dbReference type="InterPro" id="IPR006553">
    <property type="entry name" value="Leu-rich_rpt_Cys-con_subtyp"/>
</dbReference>
<reference evidence="2 3" key="1">
    <citation type="journal article" date="2023" name="Plants (Basel)">
        <title>Bridging the Gap: Combining Genomics and Transcriptomics Approaches to Understand Stylosanthes scabra, an Orphan Legume from the Brazilian Caatinga.</title>
        <authorList>
            <person name="Ferreira-Neto J.R.C."/>
            <person name="da Silva M.D."/>
            <person name="Binneck E."/>
            <person name="de Melo N.F."/>
            <person name="da Silva R.H."/>
            <person name="de Melo A.L.T.M."/>
            <person name="Pandolfi V."/>
            <person name="Bustamante F.O."/>
            <person name="Brasileiro-Vidal A.C."/>
            <person name="Benko-Iseppon A.M."/>
        </authorList>
    </citation>
    <scope>NUCLEOTIDE SEQUENCE [LARGE SCALE GENOMIC DNA]</scope>
    <source>
        <tissue evidence="2">Leaves</tissue>
    </source>
</reference>